<evidence type="ECO:0000313" key="1">
    <source>
        <dbReference type="EMBL" id="QDU96185.1"/>
    </source>
</evidence>
<reference evidence="1 2" key="1">
    <citation type="submission" date="2019-02" db="EMBL/GenBank/DDBJ databases">
        <title>Deep-cultivation of Planctomycetes and their phenomic and genomic characterization uncovers novel biology.</title>
        <authorList>
            <person name="Wiegand S."/>
            <person name="Jogler M."/>
            <person name="Boedeker C."/>
            <person name="Pinto D."/>
            <person name="Vollmers J."/>
            <person name="Rivas-Marin E."/>
            <person name="Kohn T."/>
            <person name="Peeters S.H."/>
            <person name="Heuer A."/>
            <person name="Rast P."/>
            <person name="Oberbeckmann S."/>
            <person name="Bunk B."/>
            <person name="Jeske O."/>
            <person name="Meyerdierks A."/>
            <person name="Storesund J.E."/>
            <person name="Kallscheuer N."/>
            <person name="Luecker S."/>
            <person name="Lage O.M."/>
            <person name="Pohl T."/>
            <person name="Merkel B.J."/>
            <person name="Hornburger P."/>
            <person name="Mueller R.-W."/>
            <person name="Bruemmer F."/>
            <person name="Labrenz M."/>
            <person name="Spormann A.M."/>
            <person name="Op den Camp H."/>
            <person name="Overmann J."/>
            <person name="Amann R."/>
            <person name="Jetten M.S.M."/>
            <person name="Mascher T."/>
            <person name="Medema M.H."/>
            <person name="Devos D.P."/>
            <person name="Kaster A.-K."/>
            <person name="Ovreas L."/>
            <person name="Rohde M."/>
            <person name="Galperin M.Y."/>
            <person name="Jogler C."/>
        </authorList>
    </citation>
    <scope>NUCLEOTIDE SEQUENCE [LARGE SCALE GENOMIC DNA]</scope>
    <source>
        <strain evidence="1 2">Pla85_3_4</strain>
    </source>
</reference>
<dbReference type="SUPFAM" id="SSF52833">
    <property type="entry name" value="Thioredoxin-like"/>
    <property type="match status" value="1"/>
</dbReference>
<dbReference type="InterPro" id="IPR036249">
    <property type="entry name" value="Thioredoxin-like_sf"/>
</dbReference>
<dbReference type="KEGG" id="lcre:Pla8534_40040"/>
<evidence type="ECO:0000313" key="2">
    <source>
        <dbReference type="Proteomes" id="UP000317648"/>
    </source>
</evidence>
<gene>
    <name evidence="1" type="ORF">Pla8534_40040</name>
</gene>
<dbReference type="RefSeq" id="WP_145054846.1">
    <property type="nucleotide sequence ID" value="NZ_CP036433.1"/>
</dbReference>
<dbReference type="AlphaFoldDB" id="A0A518DWH1"/>
<dbReference type="Proteomes" id="UP000317648">
    <property type="component" value="Chromosome"/>
</dbReference>
<dbReference type="OrthoDB" id="6120799at2"/>
<sequence length="186" mass="20685">MDFGAKFPTGLTYQEFLAKYGTEAHQQRWAAVHATSALTAAQKELLGSFRRQVKVLCMAGAWCGDCVEQCPIFDHIEQASPAIEIRYFDRDDNDDLREALSLCGGARVPQVVFLNEDDQFVGRYGDRTLAKYRSMAADKLGAGCPTGIVPPAAELTGAVAQGWIDEFERVQLMLRTSPRLREKHND</sequence>
<accession>A0A518DWH1</accession>
<protein>
    <recommendedName>
        <fullName evidence="3">Thiol reductase thioredoxin</fullName>
    </recommendedName>
</protein>
<dbReference type="Pfam" id="PF14595">
    <property type="entry name" value="Thioredoxin_9"/>
    <property type="match status" value="1"/>
</dbReference>
<organism evidence="1 2">
    <name type="scientific">Lignipirellula cremea</name>
    <dbReference type="NCBI Taxonomy" id="2528010"/>
    <lineage>
        <taxon>Bacteria</taxon>
        <taxon>Pseudomonadati</taxon>
        <taxon>Planctomycetota</taxon>
        <taxon>Planctomycetia</taxon>
        <taxon>Pirellulales</taxon>
        <taxon>Pirellulaceae</taxon>
        <taxon>Lignipirellula</taxon>
    </lineage>
</organism>
<dbReference type="Gene3D" id="3.40.30.10">
    <property type="entry name" value="Glutaredoxin"/>
    <property type="match status" value="1"/>
</dbReference>
<proteinExistence type="predicted"/>
<keyword evidence="2" id="KW-1185">Reference proteome</keyword>
<name>A0A518DWH1_9BACT</name>
<dbReference type="EMBL" id="CP036433">
    <property type="protein sequence ID" value="QDU96185.1"/>
    <property type="molecule type" value="Genomic_DNA"/>
</dbReference>
<dbReference type="CDD" id="cd01659">
    <property type="entry name" value="TRX_superfamily"/>
    <property type="match status" value="1"/>
</dbReference>
<evidence type="ECO:0008006" key="3">
    <source>
        <dbReference type="Google" id="ProtNLM"/>
    </source>
</evidence>